<proteinExistence type="predicted"/>
<accession>A0A183LQJ7</accession>
<sequence>MFQDLQDLLEEKTTMEDNSKRIKEALTSTCQEELVRMKYHHNEWISIENLDKIHEKKNKMTAINNSRTGTEKLKAQVE</sequence>
<reference evidence="1 2" key="1">
    <citation type="submission" date="2018-11" db="EMBL/GenBank/DDBJ databases">
        <authorList>
            <consortium name="Pathogen Informatics"/>
        </authorList>
    </citation>
    <scope>NUCLEOTIDE SEQUENCE [LARGE SCALE GENOMIC DNA]</scope>
    <source>
        <strain evidence="1 2">Zambia</strain>
    </source>
</reference>
<evidence type="ECO:0000313" key="2">
    <source>
        <dbReference type="Proteomes" id="UP000277204"/>
    </source>
</evidence>
<gene>
    <name evidence="1" type="ORF">SMRZ_LOCUS6072</name>
</gene>
<name>A0A183LQJ7_9TREM</name>
<dbReference type="AlphaFoldDB" id="A0A183LQJ7"/>
<protein>
    <submittedName>
        <fullName evidence="1">Uncharacterized protein</fullName>
    </submittedName>
</protein>
<organism evidence="1 2">
    <name type="scientific">Schistosoma margrebowiei</name>
    <dbReference type="NCBI Taxonomy" id="48269"/>
    <lineage>
        <taxon>Eukaryota</taxon>
        <taxon>Metazoa</taxon>
        <taxon>Spiralia</taxon>
        <taxon>Lophotrochozoa</taxon>
        <taxon>Platyhelminthes</taxon>
        <taxon>Trematoda</taxon>
        <taxon>Digenea</taxon>
        <taxon>Strigeidida</taxon>
        <taxon>Schistosomatoidea</taxon>
        <taxon>Schistosomatidae</taxon>
        <taxon>Schistosoma</taxon>
    </lineage>
</organism>
<dbReference type="EMBL" id="UZAI01002205">
    <property type="protein sequence ID" value="VDO69291.1"/>
    <property type="molecule type" value="Genomic_DNA"/>
</dbReference>
<evidence type="ECO:0000313" key="1">
    <source>
        <dbReference type="EMBL" id="VDO69291.1"/>
    </source>
</evidence>
<keyword evidence="2" id="KW-1185">Reference proteome</keyword>
<dbReference type="Proteomes" id="UP000277204">
    <property type="component" value="Unassembled WGS sequence"/>
</dbReference>